<dbReference type="EMBL" id="JAINVV010000013">
    <property type="protein sequence ID" value="MBY8825787.1"/>
    <property type="molecule type" value="Genomic_DNA"/>
</dbReference>
<evidence type="ECO:0000313" key="3">
    <source>
        <dbReference type="Proteomes" id="UP000706039"/>
    </source>
</evidence>
<evidence type="ECO:0000313" key="2">
    <source>
        <dbReference type="EMBL" id="MBY8825787.1"/>
    </source>
</evidence>
<organism evidence="2 3">
    <name type="scientific">Sphingomonas colocasiae</name>
    <dbReference type="NCBI Taxonomy" id="1848973"/>
    <lineage>
        <taxon>Bacteria</taxon>
        <taxon>Pseudomonadati</taxon>
        <taxon>Pseudomonadota</taxon>
        <taxon>Alphaproteobacteria</taxon>
        <taxon>Sphingomonadales</taxon>
        <taxon>Sphingomonadaceae</taxon>
        <taxon>Sphingomonas</taxon>
    </lineage>
</organism>
<keyword evidence="3" id="KW-1185">Reference proteome</keyword>
<sequence>MTTAPEALAYRRATWHAARMQGSKRPPRAGGAAIALLALGGVIVGNHYGQASIGLIAGLATGGAIALATWLLDRSRG</sequence>
<dbReference type="Proteomes" id="UP000706039">
    <property type="component" value="Unassembled WGS sequence"/>
</dbReference>
<feature type="transmembrane region" description="Helical" evidence="1">
    <location>
        <begin position="29"/>
        <end position="47"/>
    </location>
</feature>
<comment type="caution">
    <text evidence="2">The sequence shown here is derived from an EMBL/GenBank/DDBJ whole genome shotgun (WGS) entry which is preliminary data.</text>
</comment>
<proteinExistence type="predicted"/>
<evidence type="ECO:0000256" key="1">
    <source>
        <dbReference type="SAM" id="Phobius"/>
    </source>
</evidence>
<feature type="transmembrane region" description="Helical" evidence="1">
    <location>
        <begin position="53"/>
        <end position="72"/>
    </location>
</feature>
<name>A0ABS7PWP7_9SPHN</name>
<gene>
    <name evidence="2" type="ORF">K7G82_26025</name>
</gene>
<keyword evidence="1" id="KW-1133">Transmembrane helix</keyword>
<accession>A0ABS7PWP7</accession>
<keyword evidence="1" id="KW-0812">Transmembrane</keyword>
<protein>
    <submittedName>
        <fullName evidence="2">Uncharacterized protein</fullName>
    </submittedName>
</protein>
<reference evidence="2 3" key="1">
    <citation type="submission" date="2021-08" db="EMBL/GenBank/DDBJ databases">
        <authorList>
            <person name="Tuo L."/>
        </authorList>
    </citation>
    <scope>NUCLEOTIDE SEQUENCE [LARGE SCALE GENOMIC DNA]</scope>
    <source>
        <strain evidence="2 3">JCM 31229</strain>
    </source>
</reference>
<dbReference type="RefSeq" id="WP_222993077.1">
    <property type="nucleotide sequence ID" value="NZ_JAINVV010000013.1"/>
</dbReference>
<keyword evidence="1" id="KW-0472">Membrane</keyword>